<accession>A0A011V5Q3</accession>
<dbReference type="RefSeq" id="WP_010657603.1">
    <property type="nucleotide sequence ID" value="NZ_CP044970.1"/>
</dbReference>
<proteinExistence type="predicted"/>
<evidence type="ECO:0000313" key="2">
    <source>
        <dbReference type="EMBL" id="MBE0562851.1"/>
    </source>
</evidence>
<comment type="caution">
    <text evidence="1">The sequence shown here is derived from an EMBL/GenBank/DDBJ whole genome shotgun (WGS) entry which is preliminary data.</text>
</comment>
<organism evidence="1 3">
    <name type="scientific">Brucella anthropi</name>
    <name type="common">Ochrobactrum anthropi</name>
    <dbReference type="NCBI Taxonomy" id="529"/>
    <lineage>
        <taxon>Bacteria</taxon>
        <taxon>Pseudomonadati</taxon>
        <taxon>Pseudomonadota</taxon>
        <taxon>Alphaproteobacteria</taxon>
        <taxon>Hyphomicrobiales</taxon>
        <taxon>Brucellaceae</taxon>
        <taxon>Brucella/Ochrobactrum group</taxon>
        <taxon>Brucella</taxon>
    </lineage>
</organism>
<dbReference type="Proteomes" id="UP000441102">
    <property type="component" value="Unassembled WGS sequence"/>
</dbReference>
<reference evidence="2" key="2">
    <citation type="submission" date="2020-09" db="EMBL/GenBank/DDBJ databases">
        <authorList>
            <person name="Dalcin Martins P."/>
        </authorList>
    </citation>
    <scope>NUCLEOTIDE SEQUENCE</scope>
    <source>
        <strain evidence="2">MAG47</strain>
    </source>
</reference>
<dbReference type="EMBL" id="WBWX01000002">
    <property type="protein sequence ID" value="KAB2801236.1"/>
    <property type="molecule type" value="Genomic_DNA"/>
</dbReference>
<dbReference type="Proteomes" id="UP000642265">
    <property type="component" value="Unassembled WGS sequence"/>
</dbReference>
<sequence length="168" mass="18389">MTVFSRFQIAGCAVFLGLFPIGLSLVALPVSTSVAFADDLLDVAPKQTPAEINNFKLSEDFLSRMEKVQEQLGGMELSATEEEGQDATPSFDKMVKSVESRPQVVEVLKAQNITPSDYILGYFALMSSLAAADAESEPQLVDELKDINPEHLAFGKQYSERIRVLIGE</sequence>
<protein>
    <submittedName>
        <fullName evidence="1">Uncharacterized protein</fullName>
    </submittedName>
</protein>
<reference evidence="1 3" key="1">
    <citation type="submission" date="2019-09" db="EMBL/GenBank/DDBJ databases">
        <title>Taxonomic organization of the family Brucellaceae based on a phylogenomic approach.</title>
        <authorList>
            <person name="Leclercq S."/>
            <person name="Cloeckaert A."/>
            <person name="Zygmunt M.S."/>
        </authorList>
    </citation>
    <scope>NUCLEOTIDE SEQUENCE [LARGE SCALE GENOMIC DNA]</scope>
    <source>
        <strain evidence="1 3">CCUG 34461</strain>
    </source>
</reference>
<evidence type="ECO:0000313" key="3">
    <source>
        <dbReference type="Proteomes" id="UP000441102"/>
    </source>
</evidence>
<dbReference type="GeneID" id="61318650"/>
<name>A0A011V5Q3_BRUAN</name>
<dbReference type="EMBL" id="JACZKO010000048">
    <property type="protein sequence ID" value="MBE0562851.1"/>
    <property type="molecule type" value="Genomic_DNA"/>
</dbReference>
<evidence type="ECO:0000313" key="1">
    <source>
        <dbReference type="EMBL" id="KAB2801236.1"/>
    </source>
</evidence>
<dbReference type="AlphaFoldDB" id="A0A011V5Q3"/>
<gene>
    <name evidence="1" type="ORF">F9L06_05985</name>
    <name evidence="2" type="ORF">IH622_18835</name>
</gene>
<reference evidence="2" key="3">
    <citation type="submission" date="2020-10" db="EMBL/GenBank/DDBJ databases">
        <title>Enrichment of novel Verrucomicrobia, Bacteroidetes and Krumholzibacteria in an oxygen-limited, methane- and iron-fed bioreactor inoculated with Bothnian Sea sediments.</title>
        <authorList>
            <person name="Martins P.D."/>
            <person name="de Jong A."/>
            <person name="Lenstra W.K."/>
            <person name="van Helmond N.A.G.M."/>
            <person name="Slomp C.P."/>
            <person name="Jetten M.S.M."/>
            <person name="Welte C.U."/>
            <person name="Rasigraf O."/>
        </authorList>
    </citation>
    <scope>NUCLEOTIDE SEQUENCE</scope>
    <source>
        <strain evidence="2">MAG47</strain>
    </source>
</reference>